<evidence type="ECO:0000313" key="4">
    <source>
        <dbReference type="EMBL" id="EMD23554.1"/>
    </source>
</evidence>
<dbReference type="GO" id="GO:0005737">
    <property type="term" value="C:cytoplasm"/>
    <property type="evidence" value="ECO:0007669"/>
    <property type="project" value="TreeGrafter"/>
</dbReference>
<evidence type="ECO:0000313" key="5">
    <source>
        <dbReference type="Proteomes" id="UP000014137"/>
    </source>
</evidence>
<dbReference type="Proteomes" id="UP000014137">
    <property type="component" value="Unassembled WGS sequence"/>
</dbReference>
<comment type="similarity">
    <text evidence="1">Belongs to the thioredoxin family.</text>
</comment>
<sequence length="155" mass="16720">MDFPAKEIVLSKTKRIVCVLAGVLALITGFGNGAASAAPSPAAENVMTVTSGNYAEVMNISKQKLVIMDFGATWCPPCRQMKPVIERLAGEYGGKFLLGEVDVDQSKDLSTKYNIRYLPTLVGVRNSAELPSARNIGYPGETKLRAWIDAQLKKG</sequence>
<protein>
    <submittedName>
        <fullName evidence="4">Putative thioredoxin</fullName>
    </submittedName>
</protein>
<dbReference type="PROSITE" id="PS51352">
    <property type="entry name" value="THIOREDOXIN_2"/>
    <property type="match status" value="1"/>
</dbReference>
<accession>M2NN22</accession>
<dbReference type="InterPro" id="IPR013766">
    <property type="entry name" value="Thioredoxin_domain"/>
</dbReference>
<dbReference type="Pfam" id="PF00085">
    <property type="entry name" value="Thioredoxin"/>
    <property type="match status" value="1"/>
</dbReference>
<dbReference type="EMBL" id="ANMG01000073">
    <property type="protein sequence ID" value="EMD23554.1"/>
    <property type="molecule type" value="Genomic_DNA"/>
</dbReference>
<dbReference type="PANTHER" id="PTHR45663">
    <property type="entry name" value="GEO12009P1"/>
    <property type="match status" value="1"/>
</dbReference>
<dbReference type="PATRIC" id="fig|1238180.3.peg.6806"/>
<dbReference type="CDD" id="cd02947">
    <property type="entry name" value="TRX_family"/>
    <property type="match status" value="1"/>
</dbReference>
<dbReference type="GO" id="GO:0015035">
    <property type="term" value="F:protein-disulfide reductase activity"/>
    <property type="evidence" value="ECO:0007669"/>
    <property type="project" value="TreeGrafter"/>
</dbReference>
<name>M2NN22_9PSEU</name>
<feature type="domain" description="Thioredoxin" evidence="3">
    <location>
        <begin position="36"/>
        <end position="153"/>
    </location>
</feature>
<dbReference type="PANTHER" id="PTHR45663:SF11">
    <property type="entry name" value="GEO12009P1"/>
    <property type="match status" value="1"/>
</dbReference>
<dbReference type="SUPFAM" id="SSF52833">
    <property type="entry name" value="Thioredoxin-like"/>
    <property type="match status" value="1"/>
</dbReference>
<reference evidence="4 5" key="1">
    <citation type="submission" date="2012-10" db="EMBL/GenBank/DDBJ databases">
        <title>Genome assembly of Amycolatopsis azurea DSM 43854.</title>
        <authorList>
            <person name="Khatri I."/>
            <person name="Kaur I."/>
            <person name="Subramanian S."/>
            <person name="Mayilraj S."/>
        </authorList>
    </citation>
    <scope>NUCLEOTIDE SEQUENCE [LARGE SCALE GENOMIC DNA]</scope>
    <source>
        <strain evidence="4 5">DSM 43854</strain>
    </source>
</reference>
<dbReference type="InterPro" id="IPR036249">
    <property type="entry name" value="Thioredoxin-like_sf"/>
</dbReference>
<dbReference type="AlphaFoldDB" id="M2NN22"/>
<gene>
    <name evidence="4" type="ORF">C791_7204</name>
</gene>
<evidence type="ECO:0000256" key="2">
    <source>
        <dbReference type="ARBA" id="ARBA00023284"/>
    </source>
</evidence>
<organism evidence="4 5">
    <name type="scientific">Amycolatopsis azurea DSM 43854</name>
    <dbReference type="NCBI Taxonomy" id="1238180"/>
    <lineage>
        <taxon>Bacteria</taxon>
        <taxon>Bacillati</taxon>
        <taxon>Actinomycetota</taxon>
        <taxon>Actinomycetes</taxon>
        <taxon>Pseudonocardiales</taxon>
        <taxon>Pseudonocardiaceae</taxon>
        <taxon>Amycolatopsis</taxon>
    </lineage>
</organism>
<dbReference type="Gene3D" id="3.40.30.10">
    <property type="entry name" value="Glutaredoxin"/>
    <property type="match status" value="1"/>
</dbReference>
<evidence type="ECO:0000256" key="1">
    <source>
        <dbReference type="ARBA" id="ARBA00008987"/>
    </source>
</evidence>
<keyword evidence="2" id="KW-0676">Redox-active center</keyword>
<evidence type="ECO:0000259" key="3">
    <source>
        <dbReference type="PROSITE" id="PS51352"/>
    </source>
</evidence>
<comment type="caution">
    <text evidence="4">The sequence shown here is derived from an EMBL/GenBank/DDBJ whole genome shotgun (WGS) entry which is preliminary data.</text>
</comment>
<proteinExistence type="inferred from homology"/>